<evidence type="ECO:0000313" key="1">
    <source>
        <dbReference type="EMBL" id="KAE8637501.1"/>
    </source>
</evidence>
<evidence type="ECO:0000313" key="2">
    <source>
        <dbReference type="Proteomes" id="UP000029981"/>
    </source>
</evidence>
<comment type="caution">
    <text evidence="1">The sequence shown here is derived from an EMBL/GenBank/DDBJ whole genome shotgun (WGS) entry which is preliminary data.</text>
</comment>
<dbReference type="Proteomes" id="UP000029981">
    <property type="component" value="Unassembled WGS sequence"/>
</dbReference>
<organism evidence="1 2">
    <name type="scientific">Cucumis sativus</name>
    <name type="common">Cucumber</name>
    <dbReference type="NCBI Taxonomy" id="3659"/>
    <lineage>
        <taxon>Eukaryota</taxon>
        <taxon>Viridiplantae</taxon>
        <taxon>Streptophyta</taxon>
        <taxon>Embryophyta</taxon>
        <taxon>Tracheophyta</taxon>
        <taxon>Spermatophyta</taxon>
        <taxon>Magnoliopsida</taxon>
        <taxon>eudicotyledons</taxon>
        <taxon>Gunneridae</taxon>
        <taxon>Pentapetalae</taxon>
        <taxon>rosids</taxon>
        <taxon>fabids</taxon>
        <taxon>Cucurbitales</taxon>
        <taxon>Cucurbitaceae</taxon>
        <taxon>Benincaseae</taxon>
        <taxon>Cucumis</taxon>
    </lineage>
</organism>
<dbReference type="EMBL" id="ACHR03000018">
    <property type="protein sequence ID" value="KAE8637501.1"/>
    <property type="molecule type" value="Genomic_DNA"/>
</dbReference>
<sequence length="93" mass="9795">SGAANHITNDYGNLQFKTKYYGSPSSPCPTFNGPSIPRCSTNVATPSNFSCSDQVAISNEVNGTSPVTIRTPSSDTCRFLSGSGKSRTSYSSM</sequence>
<feature type="non-terminal residue" evidence="1">
    <location>
        <position position="1"/>
    </location>
</feature>
<reference evidence="1 2" key="2">
    <citation type="journal article" date="2009" name="PLoS ONE">
        <title>An integrated genetic and cytogenetic map of the cucumber genome.</title>
        <authorList>
            <person name="Ren Y."/>
            <person name="Zhang Z."/>
            <person name="Liu J."/>
            <person name="Staub J.E."/>
            <person name="Han Y."/>
            <person name="Cheng Z."/>
            <person name="Li X."/>
            <person name="Lu J."/>
            <person name="Miao H."/>
            <person name="Kang H."/>
            <person name="Xie B."/>
            <person name="Gu X."/>
            <person name="Wang X."/>
            <person name="Du Y."/>
            <person name="Jin W."/>
            <person name="Huang S."/>
        </authorList>
    </citation>
    <scope>NUCLEOTIDE SEQUENCE [LARGE SCALE GENOMIC DNA]</scope>
    <source>
        <strain evidence="2">cv. 9930</strain>
        <tissue evidence="1">Leaf</tissue>
    </source>
</reference>
<reference evidence="1 2" key="4">
    <citation type="journal article" date="2011" name="BMC Genomics">
        <title>RNA-Seq improves annotation of protein-coding genes in the cucumber genome.</title>
        <authorList>
            <person name="Li Z."/>
            <person name="Zhang Z."/>
            <person name="Yan P."/>
            <person name="Huang S."/>
            <person name="Fei Z."/>
            <person name="Lin K."/>
        </authorList>
    </citation>
    <scope>NUCLEOTIDE SEQUENCE [LARGE SCALE GENOMIC DNA]</scope>
    <source>
        <strain evidence="2">cv. 9930</strain>
        <tissue evidence="1">Leaf</tissue>
    </source>
</reference>
<reference evidence="1 2" key="3">
    <citation type="journal article" date="2010" name="BMC Genomics">
        <title>Transcriptome sequencing and comparative analysis of cucumber flowers with different sex types.</title>
        <authorList>
            <person name="Guo S."/>
            <person name="Zheng Y."/>
            <person name="Joung J.G."/>
            <person name="Liu S."/>
            <person name="Zhang Z."/>
            <person name="Crasta O.R."/>
            <person name="Sobral B.W."/>
            <person name="Xu Y."/>
            <person name="Huang S."/>
            <person name="Fei Z."/>
        </authorList>
    </citation>
    <scope>NUCLEOTIDE SEQUENCE [LARGE SCALE GENOMIC DNA]</scope>
    <source>
        <strain evidence="2">cv. 9930</strain>
        <tissue evidence="1">Leaf</tissue>
    </source>
</reference>
<protein>
    <submittedName>
        <fullName evidence="1">Uncharacterized protein</fullName>
    </submittedName>
</protein>
<proteinExistence type="predicted"/>
<gene>
    <name evidence="1" type="ORF">Csa_004757</name>
</gene>
<reference evidence="1 2" key="1">
    <citation type="journal article" date="2009" name="Nat. Genet.">
        <title>The genome of the cucumber, Cucumis sativus L.</title>
        <authorList>
            <person name="Huang S."/>
            <person name="Li R."/>
            <person name="Zhang Z."/>
            <person name="Li L."/>
            <person name="Gu X."/>
            <person name="Fan W."/>
            <person name="Lucas W.J."/>
            <person name="Wang X."/>
            <person name="Xie B."/>
            <person name="Ni P."/>
            <person name="Ren Y."/>
            <person name="Zhu H."/>
            <person name="Li J."/>
            <person name="Lin K."/>
            <person name="Jin W."/>
            <person name="Fei Z."/>
            <person name="Li G."/>
            <person name="Staub J."/>
            <person name="Kilian A."/>
            <person name="van der Vossen E.A."/>
            <person name="Wu Y."/>
            <person name="Guo J."/>
            <person name="He J."/>
            <person name="Jia Z."/>
            <person name="Ren Y."/>
            <person name="Tian G."/>
            <person name="Lu Y."/>
            <person name="Ruan J."/>
            <person name="Qian W."/>
            <person name="Wang M."/>
            <person name="Huang Q."/>
            <person name="Li B."/>
            <person name="Xuan Z."/>
            <person name="Cao J."/>
            <person name="Asan"/>
            <person name="Wu Z."/>
            <person name="Zhang J."/>
            <person name="Cai Q."/>
            <person name="Bai Y."/>
            <person name="Zhao B."/>
            <person name="Han Y."/>
            <person name="Li Y."/>
            <person name="Li X."/>
            <person name="Wang S."/>
            <person name="Shi Q."/>
            <person name="Liu S."/>
            <person name="Cho W.K."/>
            <person name="Kim J.Y."/>
            <person name="Xu Y."/>
            <person name="Heller-Uszynska K."/>
            <person name="Miao H."/>
            <person name="Cheng Z."/>
            <person name="Zhang S."/>
            <person name="Wu J."/>
            <person name="Yang Y."/>
            <person name="Kang H."/>
            <person name="Li M."/>
            <person name="Liang H."/>
            <person name="Ren X."/>
            <person name="Shi Z."/>
            <person name="Wen M."/>
            <person name="Jian M."/>
            <person name="Yang H."/>
            <person name="Zhang G."/>
            <person name="Yang Z."/>
            <person name="Chen R."/>
            <person name="Liu S."/>
            <person name="Li J."/>
            <person name="Ma L."/>
            <person name="Liu H."/>
            <person name="Zhou Y."/>
            <person name="Zhao J."/>
            <person name="Fang X."/>
            <person name="Li G."/>
            <person name="Fang L."/>
            <person name="Li Y."/>
            <person name="Liu D."/>
            <person name="Zheng H."/>
            <person name="Zhang Y."/>
            <person name="Qin N."/>
            <person name="Li Z."/>
            <person name="Yang G."/>
            <person name="Yang S."/>
            <person name="Bolund L."/>
            <person name="Kristiansen K."/>
            <person name="Zheng H."/>
            <person name="Li S."/>
            <person name="Zhang X."/>
            <person name="Yang H."/>
            <person name="Wang J."/>
            <person name="Sun R."/>
            <person name="Zhang B."/>
            <person name="Jiang S."/>
            <person name="Wang J."/>
            <person name="Du Y."/>
            <person name="Li S."/>
        </authorList>
    </citation>
    <scope>NUCLEOTIDE SEQUENCE [LARGE SCALE GENOMIC DNA]</scope>
    <source>
        <strain evidence="2">cv. 9930</strain>
        <tissue evidence="1">Leaf</tissue>
    </source>
</reference>
<keyword evidence="2" id="KW-1185">Reference proteome</keyword>
<accession>A0ACB6HC57</accession>
<name>A0ACB6HC57_CUCSA</name>
<reference evidence="1 2" key="5">
    <citation type="journal article" date="2019" name="Gigascience">
        <title>A chromosome-scale genome assembly of cucumber (Cucumis sativus L.).</title>
        <authorList>
            <person name="Li Q."/>
            <person name="Li H."/>
            <person name="Huang W."/>
            <person name="Xu Y."/>
            <person name="Zhou Q."/>
            <person name="Wang S."/>
            <person name="Ruan J."/>
            <person name="Huang S."/>
            <person name="Zhang Z."/>
        </authorList>
    </citation>
    <scope>NUCLEOTIDE SEQUENCE [LARGE SCALE GENOMIC DNA]</scope>
    <source>
        <strain evidence="2">cv. 9930</strain>
        <tissue evidence="1">Leaf</tissue>
    </source>
</reference>